<feature type="chain" id="PRO_5029627651" evidence="1">
    <location>
        <begin position="21"/>
        <end position="306"/>
    </location>
</feature>
<organism evidence="2 3">
    <name type="scientific">Strongylocentrotus purpuratus</name>
    <name type="common">Purple sea urchin</name>
    <dbReference type="NCBI Taxonomy" id="7668"/>
    <lineage>
        <taxon>Eukaryota</taxon>
        <taxon>Metazoa</taxon>
        <taxon>Echinodermata</taxon>
        <taxon>Eleutherozoa</taxon>
        <taxon>Echinozoa</taxon>
        <taxon>Echinoidea</taxon>
        <taxon>Euechinoidea</taxon>
        <taxon>Echinacea</taxon>
        <taxon>Camarodonta</taxon>
        <taxon>Echinidea</taxon>
        <taxon>Strongylocentrotidae</taxon>
        <taxon>Strongylocentrotus</taxon>
    </lineage>
</organism>
<evidence type="ECO:0000313" key="3">
    <source>
        <dbReference type="Proteomes" id="UP000007110"/>
    </source>
</evidence>
<evidence type="ECO:0000256" key="1">
    <source>
        <dbReference type="SAM" id="SignalP"/>
    </source>
</evidence>
<dbReference type="Proteomes" id="UP000007110">
    <property type="component" value="Unassembled WGS sequence"/>
</dbReference>
<protein>
    <submittedName>
        <fullName evidence="2">Uncharacterized protein</fullName>
    </submittedName>
</protein>
<keyword evidence="1" id="KW-0732">Signal</keyword>
<dbReference type="GeneID" id="105439448"/>
<feature type="signal peptide" evidence="1">
    <location>
        <begin position="1"/>
        <end position="20"/>
    </location>
</feature>
<evidence type="ECO:0000313" key="2">
    <source>
        <dbReference type="EnsemblMetazoa" id="XP_030838624"/>
    </source>
</evidence>
<reference evidence="3" key="1">
    <citation type="submission" date="2015-02" db="EMBL/GenBank/DDBJ databases">
        <title>Genome sequencing for Strongylocentrotus purpuratus.</title>
        <authorList>
            <person name="Murali S."/>
            <person name="Liu Y."/>
            <person name="Vee V."/>
            <person name="English A."/>
            <person name="Wang M."/>
            <person name="Skinner E."/>
            <person name="Han Y."/>
            <person name="Muzny D.M."/>
            <person name="Worley K.C."/>
            <person name="Gibbs R.A."/>
        </authorList>
    </citation>
    <scope>NUCLEOTIDE SEQUENCE</scope>
</reference>
<sequence length="306" mass="34041">MVPILSAAVALAAFVRFTLPELSLTRWTDFNGELKACLAPFTITYHQEQSPPTKQLTLLTLVNVVHVVQVRGTDGNMSEPQCVNDLQAIRTNYWTDWYSSNDSLTDVGEQEDFSKVCMPINETQCREKFTHRSLADTGLSYTVSCENGLLRCLSADTNLNQTCVDMEVRLKCSIPLDALPDPNLHWSLSELDSGNTRGAIESWYCSGLVDQVTPIKGDLIGHVDGNGLKKGYSSHNSQFTRCAVQTNGLSSLVFKPFIRSCLTDLACCNPANGITVSFWFFRIEIQTTPLQVFRSPYLLATLQEHT</sequence>
<dbReference type="RefSeq" id="XP_030838624.1">
    <property type="nucleotide sequence ID" value="XM_030982764.1"/>
</dbReference>
<dbReference type="AlphaFoldDB" id="A0A7M7NMU6"/>
<name>A0A7M7NMU6_STRPU</name>
<accession>A0A7M7NMU6</accession>
<reference evidence="2" key="2">
    <citation type="submission" date="2021-01" db="UniProtKB">
        <authorList>
            <consortium name="EnsemblMetazoa"/>
        </authorList>
    </citation>
    <scope>IDENTIFICATION</scope>
</reference>
<dbReference type="EnsemblMetazoa" id="XM_030982764">
    <property type="protein sequence ID" value="XP_030838624"/>
    <property type="gene ID" value="LOC105439448"/>
</dbReference>
<proteinExistence type="predicted"/>
<keyword evidence="3" id="KW-1185">Reference proteome</keyword>